<reference evidence="2" key="2">
    <citation type="submission" date="2022-10" db="EMBL/GenBank/DDBJ databases">
        <title>Human gut microbiome strain richness.</title>
        <authorList>
            <person name="Chen-Liaw A."/>
        </authorList>
    </citation>
    <scope>NUCLEOTIDE SEQUENCE</scope>
    <source>
        <strain evidence="2">BSD2780120875st1_E1_BSD2780120875_150330</strain>
    </source>
</reference>
<protein>
    <submittedName>
        <fullName evidence="2">AbiH family protein</fullName>
    </submittedName>
</protein>
<dbReference type="EMBL" id="JAQNZF010000025">
    <property type="protein sequence ID" value="MDC2743991.1"/>
    <property type="molecule type" value="Genomic_DNA"/>
</dbReference>
<accession>A0A413A131</accession>
<reference evidence="1 3" key="1">
    <citation type="journal article" date="2019" name="Nat. Med.">
        <title>A library of human gut bacterial isolates paired with longitudinal multiomics data enables mechanistic microbiome research.</title>
        <authorList>
            <person name="Poyet M."/>
            <person name="Groussin M."/>
            <person name="Gibbons S.M."/>
            <person name="Avila-Pacheco J."/>
            <person name="Jiang X."/>
            <person name="Kearney S.M."/>
            <person name="Perrotta A.R."/>
            <person name="Berdy B."/>
            <person name="Zhao S."/>
            <person name="Lieberman T.D."/>
            <person name="Swanson P.K."/>
            <person name="Smith M."/>
            <person name="Roesemann S."/>
            <person name="Alexander J.E."/>
            <person name="Rich S.A."/>
            <person name="Livny J."/>
            <person name="Vlamakis H."/>
            <person name="Clish C."/>
            <person name="Bullock K."/>
            <person name="Deik A."/>
            <person name="Scott J."/>
            <person name="Pierce K.A."/>
            <person name="Xavier R.J."/>
            <person name="Alm E.J."/>
        </authorList>
    </citation>
    <scope>NUCLEOTIDE SEQUENCE [LARGE SCALE GENOMIC DNA]</scope>
    <source>
        <strain evidence="1 3">BIOML-A41</strain>
    </source>
</reference>
<dbReference type="Proteomes" id="UP001219389">
    <property type="component" value="Unassembled WGS sequence"/>
</dbReference>
<dbReference type="Proteomes" id="UP000478493">
    <property type="component" value="Unassembled WGS sequence"/>
</dbReference>
<name>A0A413A131_BACOV</name>
<evidence type="ECO:0000313" key="2">
    <source>
        <dbReference type="EMBL" id="MDC2743991.1"/>
    </source>
</evidence>
<evidence type="ECO:0000313" key="3">
    <source>
        <dbReference type="Proteomes" id="UP000478493"/>
    </source>
</evidence>
<sequence length="434" mass="51466">MNRIIIIGNGFDLAHNLKTGYKDFINDYWDTVEEGIYDKYWRLLDQQYGGGKHPLNDYEDQFIKIGKEYDKTGVNKVCSSYKEDSPLWKLHTLIDEHNNDPSSNVTVTLTFTNHFFERISHQCSLVNWVDIENEYYKALKELLQEENYQKQNESIHTLNKEFDSVKRLLEKYLTRITENTELKKHQSIQDAFSSYVEFEEVATCKQTAFINSFFSNMDIRFDFDIDRHGDLSYNECLTKDEELRYYIDKKLNNDNFKKENLIPNTLILNFNYTKTAEKLYIKNGNDKIINIHGELNNENNPIIFGYGDELDDDYERIERLQNNDFLENIKSIRYHKTRNYRKLLEFVALGPYQVFIMGHSCGNSDRTLLNTLFEHDNCLSIKVFYRQYEDGTDNYIDMIKNISRNFNNKPNMRDIVVNRESCSPLVPVKKEVAE</sequence>
<comment type="caution">
    <text evidence="1">The sequence shown here is derived from an EMBL/GenBank/DDBJ whole genome shotgun (WGS) entry which is preliminary data.</text>
</comment>
<proteinExistence type="predicted"/>
<organism evidence="1 3">
    <name type="scientific">Bacteroides ovatus</name>
    <dbReference type="NCBI Taxonomy" id="28116"/>
    <lineage>
        <taxon>Bacteria</taxon>
        <taxon>Pseudomonadati</taxon>
        <taxon>Bacteroidota</taxon>
        <taxon>Bacteroidia</taxon>
        <taxon>Bacteroidales</taxon>
        <taxon>Bacteroidaceae</taxon>
        <taxon>Bacteroides</taxon>
    </lineage>
</organism>
<dbReference type="EMBL" id="VWGP01000004">
    <property type="protein sequence ID" value="KAA4539481.1"/>
    <property type="molecule type" value="Genomic_DNA"/>
</dbReference>
<dbReference type="AlphaFoldDB" id="A0A413A131"/>
<dbReference type="Pfam" id="PF14253">
    <property type="entry name" value="AbiH"/>
    <property type="match status" value="1"/>
</dbReference>
<dbReference type="RefSeq" id="WP_004303113.1">
    <property type="nucleotide sequence ID" value="NZ_CABKQC010000002.1"/>
</dbReference>
<gene>
    <name evidence="1" type="ORF">F3B85_05590</name>
    <name evidence="2" type="ORF">PO382_17380</name>
</gene>
<evidence type="ECO:0000313" key="1">
    <source>
        <dbReference type="EMBL" id="KAA4539481.1"/>
    </source>
</evidence>
<dbReference type="InterPro" id="IPR025935">
    <property type="entry name" value="AbiH"/>
</dbReference>